<dbReference type="PANTHER" id="PTHR22916:SF3">
    <property type="entry name" value="UDP-GLCNAC:BETAGAL BETA-1,3-N-ACETYLGLUCOSAMINYLTRANSFERASE-LIKE PROTEIN 1"/>
    <property type="match status" value="1"/>
</dbReference>
<comment type="caution">
    <text evidence="2">The sequence shown here is derived from an EMBL/GenBank/DDBJ whole genome shotgun (WGS) entry which is preliminary data.</text>
</comment>
<dbReference type="Pfam" id="PF00535">
    <property type="entry name" value="Glycos_transf_2"/>
    <property type="match status" value="1"/>
</dbReference>
<gene>
    <name evidence="2" type="ORF">DI598_18825</name>
</gene>
<dbReference type="SUPFAM" id="SSF53448">
    <property type="entry name" value="Nucleotide-diphospho-sugar transferases"/>
    <property type="match status" value="1"/>
</dbReference>
<dbReference type="GO" id="GO:0016758">
    <property type="term" value="F:hexosyltransferase activity"/>
    <property type="evidence" value="ECO:0007669"/>
    <property type="project" value="UniProtKB-ARBA"/>
</dbReference>
<evidence type="ECO:0000313" key="3">
    <source>
        <dbReference type="Proteomes" id="UP000249645"/>
    </source>
</evidence>
<dbReference type="EMBL" id="QFOI01000561">
    <property type="protein sequence ID" value="PZP40956.1"/>
    <property type="molecule type" value="Genomic_DNA"/>
</dbReference>
<protein>
    <recommendedName>
        <fullName evidence="1">Glycosyltransferase 2-like domain-containing protein</fullName>
    </recommendedName>
</protein>
<dbReference type="PANTHER" id="PTHR22916">
    <property type="entry name" value="GLYCOSYLTRANSFERASE"/>
    <property type="match status" value="1"/>
</dbReference>
<accession>A0A2W5G644</accession>
<organism evidence="2 3">
    <name type="scientific">Pseudopedobacter saltans</name>
    <dbReference type="NCBI Taxonomy" id="151895"/>
    <lineage>
        <taxon>Bacteria</taxon>
        <taxon>Pseudomonadati</taxon>
        <taxon>Bacteroidota</taxon>
        <taxon>Sphingobacteriia</taxon>
        <taxon>Sphingobacteriales</taxon>
        <taxon>Sphingobacteriaceae</taxon>
        <taxon>Pseudopedobacter</taxon>
    </lineage>
</organism>
<reference evidence="2 3" key="1">
    <citation type="submission" date="2017-11" db="EMBL/GenBank/DDBJ databases">
        <title>Infants hospitalized years apart are colonized by the same room-sourced microbial strains.</title>
        <authorList>
            <person name="Brooks B."/>
            <person name="Olm M.R."/>
            <person name="Firek B.A."/>
            <person name="Baker R."/>
            <person name="Thomas B.C."/>
            <person name="Morowitz M.J."/>
            <person name="Banfield J.F."/>
        </authorList>
    </citation>
    <scope>NUCLEOTIDE SEQUENCE [LARGE SCALE GENOMIC DNA]</scope>
    <source>
        <strain evidence="2">S2_009_000_R2_76</strain>
    </source>
</reference>
<dbReference type="Proteomes" id="UP000249645">
    <property type="component" value="Unassembled WGS sequence"/>
</dbReference>
<sequence>MPILTVIMPAYNAALYIEETLNSFINQNFKDWKLIVFDDASTDNTTTIVQNWVNKDSRIQLIKNEKNLQVAKTMNLGIKMVESPYFARVDSDDVLLSNHFEKIISFLESNSEIDVCGSQVITIDSESKFRRKWNYETDTMLIKMSSIFACPFLQSSVVMRSTVIKDVNGYRPEMELIEDYELWIRILQKYRAANIQDYTIQYRIHDSNMSEVNKIKILKILQHMFLDNIDNYPIDVTNLNLHAKMEVGEWQNFEMHDFKSLKMWRYNLLEINLKKNFYDKYLYKDLLNKYFTNAYLKIATQNKGKIRFLGIIKAVINSPMWFIKIINRKKENSNF</sequence>
<dbReference type="InterPro" id="IPR001173">
    <property type="entry name" value="Glyco_trans_2-like"/>
</dbReference>
<dbReference type="CDD" id="cd00761">
    <property type="entry name" value="Glyco_tranf_GTA_type"/>
    <property type="match status" value="1"/>
</dbReference>
<evidence type="ECO:0000313" key="2">
    <source>
        <dbReference type="EMBL" id="PZP40956.1"/>
    </source>
</evidence>
<name>A0A2W5G644_9SPHI</name>
<dbReference type="Gene3D" id="3.90.550.10">
    <property type="entry name" value="Spore Coat Polysaccharide Biosynthesis Protein SpsA, Chain A"/>
    <property type="match status" value="1"/>
</dbReference>
<feature type="domain" description="Glycosyltransferase 2-like" evidence="1">
    <location>
        <begin position="5"/>
        <end position="137"/>
    </location>
</feature>
<dbReference type="InterPro" id="IPR029044">
    <property type="entry name" value="Nucleotide-diphossugar_trans"/>
</dbReference>
<evidence type="ECO:0000259" key="1">
    <source>
        <dbReference type="Pfam" id="PF00535"/>
    </source>
</evidence>
<dbReference type="AlphaFoldDB" id="A0A2W5G644"/>
<proteinExistence type="predicted"/>